<dbReference type="EMBL" id="JAGPXD010000002">
    <property type="protein sequence ID" value="KAH7368217.1"/>
    <property type="molecule type" value="Genomic_DNA"/>
</dbReference>
<name>A0A8K0X5U8_9PEZI</name>
<dbReference type="Proteomes" id="UP000813385">
    <property type="component" value="Unassembled WGS sequence"/>
</dbReference>
<accession>A0A8K0X5U8</accession>
<evidence type="ECO:0000313" key="3">
    <source>
        <dbReference type="Proteomes" id="UP000813385"/>
    </source>
</evidence>
<dbReference type="OrthoDB" id="152248at2759"/>
<comment type="caution">
    <text evidence="2">The sequence shown here is derived from an EMBL/GenBank/DDBJ whole genome shotgun (WGS) entry which is preliminary data.</text>
</comment>
<evidence type="ECO:0000256" key="1">
    <source>
        <dbReference type="SAM" id="SignalP"/>
    </source>
</evidence>
<organism evidence="2 3">
    <name type="scientific">Plectosphaerella cucumerina</name>
    <dbReference type="NCBI Taxonomy" id="40658"/>
    <lineage>
        <taxon>Eukaryota</taxon>
        <taxon>Fungi</taxon>
        <taxon>Dikarya</taxon>
        <taxon>Ascomycota</taxon>
        <taxon>Pezizomycotina</taxon>
        <taxon>Sordariomycetes</taxon>
        <taxon>Hypocreomycetidae</taxon>
        <taxon>Glomerellales</taxon>
        <taxon>Plectosphaerellaceae</taxon>
        <taxon>Plectosphaerella</taxon>
    </lineage>
</organism>
<dbReference type="InterPro" id="IPR025649">
    <property type="entry name" value="DUF4360"/>
</dbReference>
<protein>
    <submittedName>
        <fullName evidence="2">Secreted protein</fullName>
    </submittedName>
</protein>
<proteinExistence type="predicted"/>
<gene>
    <name evidence="2" type="ORF">B0T11DRAFT_337420</name>
</gene>
<dbReference type="PANTHER" id="PTHR38847:SF1">
    <property type="entry name" value="PSEUDOURIDINE SYNTHASE RSUA_RLUA-LIKE DOMAIN-CONTAINING PROTEIN"/>
    <property type="match status" value="1"/>
</dbReference>
<evidence type="ECO:0000313" key="2">
    <source>
        <dbReference type="EMBL" id="KAH7368217.1"/>
    </source>
</evidence>
<dbReference type="PANTHER" id="PTHR38847">
    <property type="match status" value="1"/>
</dbReference>
<keyword evidence="3" id="KW-1185">Reference proteome</keyword>
<dbReference type="Pfam" id="PF14273">
    <property type="entry name" value="DUF4360"/>
    <property type="match status" value="1"/>
</dbReference>
<reference evidence="2" key="1">
    <citation type="journal article" date="2021" name="Nat. Commun.">
        <title>Genetic determinants of endophytism in the Arabidopsis root mycobiome.</title>
        <authorList>
            <person name="Mesny F."/>
            <person name="Miyauchi S."/>
            <person name="Thiergart T."/>
            <person name="Pickel B."/>
            <person name="Atanasova L."/>
            <person name="Karlsson M."/>
            <person name="Huettel B."/>
            <person name="Barry K.W."/>
            <person name="Haridas S."/>
            <person name="Chen C."/>
            <person name="Bauer D."/>
            <person name="Andreopoulos W."/>
            <person name="Pangilinan J."/>
            <person name="LaButti K."/>
            <person name="Riley R."/>
            <person name="Lipzen A."/>
            <person name="Clum A."/>
            <person name="Drula E."/>
            <person name="Henrissat B."/>
            <person name="Kohler A."/>
            <person name="Grigoriev I.V."/>
            <person name="Martin F.M."/>
            <person name="Hacquard S."/>
        </authorList>
    </citation>
    <scope>NUCLEOTIDE SEQUENCE</scope>
    <source>
        <strain evidence="2">MPI-CAGE-AT-0016</strain>
    </source>
</reference>
<keyword evidence="1" id="KW-0732">Signal</keyword>
<feature type="signal peptide" evidence="1">
    <location>
        <begin position="1"/>
        <end position="16"/>
    </location>
</feature>
<dbReference type="AlphaFoldDB" id="A0A8K0X5U8"/>
<sequence>MYWPSLLTVFAGLAAAVPTAPVAPPSKVKIHDVSLIGSGCPNEKSAKVLVDATGTLFEASFSNYIIESGPGTGASDWRKNCRLSINLEFDAGYQFSIIETSMTGFAQIPKKAKGYCDNTFSFTGQRDKIVYPLTLKGPYEGNFDLQTSPGISSWSPCGGSTAILNMNTQCNLSPTDLKASIAVDSVGGALTVLFSVQWQRCRK</sequence>
<feature type="chain" id="PRO_5035421924" evidence="1">
    <location>
        <begin position="17"/>
        <end position="203"/>
    </location>
</feature>